<feature type="transmembrane region" description="Helical" evidence="1">
    <location>
        <begin position="102"/>
        <end position="122"/>
    </location>
</feature>
<proteinExistence type="predicted"/>
<keyword evidence="1" id="KW-1133">Transmembrane helix</keyword>
<accession>A0A518CC48</accession>
<dbReference type="GO" id="GO:0016989">
    <property type="term" value="F:sigma factor antagonist activity"/>
    <property type="evidence" value="ECO:0007669"/>
    <property type="project" value="TreeGrafter"/>
</dbReference>
<dbReference type="SUPFAM" id="SSF56988">
    <property type="entry name" value="Anthrax protective antigen"/>
    <property type="match status" value="1"/>
</dbReference>
<keyword evidence="1" id="KW-0812">Transmembrane</keyword>
<sequence>MSYDPSPEFAGLLEVLVEGCLTEQEKALLTEILRNDAEARTFFVEYMSLHATLQWEAIELFQMDKAGGIAHRVSGEKSCDMANLDVDKASLPAVKTAWHRGAVWALASMALASCFLFAFVYWSGESGSGERRVIHSSEIRRKNTNQNSFVGILSATHNAQWSPTMANLTQGNFIVAGDFTLVSGKVSIDLFEGGRIFASGPAHFNVSSDQSLVIASGKVRVSIEDEHARLKVETPAAELIHIGTEFIVEVWPDGTSDLAVLDGAVEVYPRLQDTVSTSAQYVHAGNEFRIMPNGKYGTYPEKFASLDEDSLQDLNPMDAEFSTPAISSEGFNVRYVKVDPDENVALLELSLADRLLNGEFIASEDVFTERVPLIDFEERGHTKNSENLFSQDLPFPGDRGGQVDLDDGFAIHASGWIEISQTWIYSFLTNADDGVRLRIDGQDVIIDDGFHSPTISIGSIPLTRGKHHIELVYYDMHRGARLELGVASGKRRDSSSFIPLRISSPLE</sequence>
<evidence type="ECO:0000313" key="3">
    <source>
        <dbReference type="EMBL" id="QDU76802.1"/>
    </source>
</evidence>
<dbReference type="Gene3D" id="2.60.120.1440">
    <property type="match status" value="1"/>
</dbReference>
<dbReference type="EMBL" id="CP036289">
    <property type="protein sequence ID" value="QDU76802.1"/>
    <property type="molecule type" value="Genomic_DNA"/>
</dbReference>
<dbReference type="Pfam" id="PF07691">
    <property type="entry name" value="PA14"/>
    <property type="match status" value="1"/>
</dbReference>
<evidence type="ECO:0000313" key="4">
    <source>
        <dbReference type="Proteomes" id="UP000318626"/>
    </source>
</evidence>
<dbReference type="InterPro" id="IPR011658">
    <property type="entry name" value="PA14_dom"/>
</dbReference>
<evidence type="ECO:0000256" key="1">
    <source>
        <dbReference type="SAM" id="Phobius"/>
    </source>
</evidence>
<dbReference type="InterPro" id="IPR037524">
    <property type="entry name" value="PA14/GLEYA"/>
</dbReference>
<dbReference type="KEGG" id="bvo:Pan97_38590"/>
<name>A0A518CC48_9BACT</name>
<dbReference type="AlphaFoldDB" id="A0A518CC48"/>
<keyword evidence="4" id="KW-1185">Reference proteome</keyword>
<dbReference type="PANTHER" id="PTHR30273">
    <property type="entry name" value="PERIPLASMIC SIGNAL SENSOR AND SIGMA FACTOR ACTIVATOR FECR-RELATED"/>
    <property type="match status" value="1"/>
</dbReference>
<gene>
    <name evidence="3" type="ORF">Pan97_38590</name>
</gene>
<dbReference type="OrthoDB" id="255678at2"/>
<dbReference type="PROSITE" id="PS51820">
    <property type="entry name" value="PA14"/>
    <property type="match status" value="1"/>
</dbReference>
<feature type="domain" description="PA14" evidence="2">
    <location>
        <begin position="351"/>
        <end position="502"/>
    </location>
</feature>
<dbReference type="InterPro" id="IPR012373">
    <property type="entry name" value="Ferrdict_sens_TM"/>
</dbReference>
<protein>
    <submittedName>
        <fullName evidence="3">FecR protein</fullName>
    </submittedName>
</protein>
<dbReference type="RefSeq" id="WP_144975202.1">
    <property type="nucleotide sequence ID" value="NZ_CP036289.1"/>
</dbReference>
<dbReference type="Proteomes" id="UP000318626">
    <property type="component" value="Chromosome"/>
</dbReference>
<dbReference type="SMART" id="SM00758">
    <property type="entry name" value="PA14"/>
    <property type="match status" value="1"/>
</dbReference>
<evidence type="ECO:0000259" key="2">
    <source>
        <dbReference type="PROSITE" id="PS51820"/>
    </source>
</evidence>
<organism evidence="3 4">
    <name type="scientific">Bremerella volcania</name>
    <dbReference type="NCBI Taxonomy" id="2527984"/>
    <lineage>
        <taxon>Bacteria</taxon>
        <taxon>Pseudomonadati</taxon>
        <taxon>Planctomycetota</taxon>
        <taxon>Planctomycetia</taxon>
        <taxon>Pirellulales</taxon>
        <taxon>Pirellulaceae</taxon>
        <taxon>Bremerella</taxon>
    </lineage>
</organism>
<dbReference type="Gene3D" id="3.90.182.10">
    <property type="entry name" value="Toxin - Anthrax Protective Antigen,domain 1"/>
    <property type="match status" value="1"/>
</dbReference>
<reference evidence="4" key="1">
    <citation type="submission" date="2019-02" db="EMBL/GenBank/DDBJ databases">
        <title>Deep-cultivation of Planctomycetes and their phenomic and genomic characterization uncovers novel biology.</title>
        <authorList>
            <person name="Wiegand S."/>
            <person name="Jogler M."/>
            <person name="Boedeker C."/>
            <person name="Pinto D."/>
            <person name="Vollmers J."/>
            <person name="Rivas-Marin E."/>
            <person name="Kohn T."/>
            <person name="Peeters S.H."/>
            <person name="Heuer A."/>
            <person name="Rast P."/>
            <person name="Oberbeckmann S."/>
            <person name="Bunk B."/>
            <person name="Jeske O."/>
            <person name="Meyerdierks A."/>
            <person name="Storesund J.E."/>
            <person name="Kallscheuer N."/>
            <person name="Luecker S."/>
            <person name="Lage O.M."/>
            <person name="Pohl T."/>
            <person name="Merkel B.J."/>
            <person name="Hornburger P."/>
            <person name="Mueller R.-W."/>
            <person name="Bruemmer F."/>
            <person name="Labrenz M."/>
            <person name="Spormann A.M."/>
            <person name="Op den Camp H."/>
            <person name="Overmann J."/>
            <person name="Amann R."/>
            <person name="Jetten M.S.M."/>
            <person name="Mascher T."/>
            <person name="Medema M.H."/>
            <person name="Devos D.P."/>
            <person name="Kaster A.-K."/>
            <person name="Ovreas L."/>
            <person name="Rohde M."/>
            <person name="Galperin M.Y."/>
            <person name="Jogler C."/>
        </authorList>
    </citation>
    <scope>NUCLEOTIDE SEQUENCE [LARGE SCALE GENOMIC DNA]</scope>
    <source>
        <strain evidence="4">Pan97</strain>
    </source>
</reference>
<dbReference type="PANTHER" id="PTHR30273:SF2">
    <property type="entry name" value="PROTEIN FECR"/>
    <property type="match status" value="1"/>
</dbReference>
<keyword evidence="1" id="KW-0472">Membrane</keyword>